<name>A0AAD7TUB2_9APHY</name>
<dbReference type="InterPro" id="IPR011009">
    <property type="entry name" value="Kinase-like_dom_sf"/>
</dbReference>
<organism evidence="3 4">
    <name type="scientific">Trametes cubensis</name>
    <dbReference type="NCBI Taxonomy" id="1111947"/>
    <lineage>
        <taxon>Eukaryota</taxon>
        <taxon>Fungi</taxon>
        <taxon>Dikarya</taxon>
        <taxon>Basidiomycota</taxon>
        <taxon>Agaricomycotina</taxon>
        <taxon>Agaricomycetes</taxon>
        <taxon>Polyporales</taxon>
        <taxon>Polyporaceae</taxon>
        <taxon>Trametes</taxon>
    </lineage>
</organism>
<comment type="caution">
    <text evidence="3">The sequence shown here is derived from an EMBL/GenBank/DDBJ whole genome shotgun (WGS) entry which is preliminary data.</text>
</comment>
<accession>A0AAD7TUB2</accession>
<dbReference type="AlphaFoldDB" id="A0AAD7TUB2"/>
<evidence type="ECO:0000256" key="1">
    <source>
        <dbReference type="SAM" id="MobiDB-lite"/>
    </source>
</evidence>
<feature type="region of interest" description="Disordered" evidence="1">
    <location>
        <begin position="114"/>
        <end position="161"/>
    </location>
</feature>
<dbReference type="Proteomes" id="UP001215151">
    <property type="component" value="Unassembled WGS sequence"/>
</dbReference>
<evidence type="ECO:0000313" key="3">
    <source>
        <dbReference type="EMBL" id="KAJ8482566.1"/>
    </source>
</evidence>
<dbReference type="GO" id="GO:0005524">
    <property type="term" value="F:ATP binding"/>
    <property type="evidence" value="ECO:0007669"/>
    <property type="project" value="InterPro"/>
</dbReference>
<dbReference type="InterPro" id="IPR000719">
    <property type="entry name" value="Prot_kinase_dom"/>
</dbReference>
<dbReference type="InterPro" id="IPR052396">
    <property type="entry name" value="Meiotic_Drive_Suppr_Kinase"/>
</dbReference>
<keyword evidence="4" id="KW-1185">Reference proteome</keyword>
<evidence type="ECO:0000259" key="2">
    <source>
        <dbReference type="PROSITE" id="PS50011"/>
    </source>
</evidence>
<evidence type="ECO:0000313" key="4">
    <source>
        <dbReference type="Proteomes" id="UP001215151"/>
    </source>
</evidence>
<dbReference type="SUPFAM" id="SSF56112">
    <property type="entry name" value="Protein kinase-like (PK-like)"/>
    <property type="match status" value="1"/>
</dbReference>
<dbReference type="InterPro" id="IPR008266">
    <property type="entry name" value="Tyr_kinase_AS"/>
</dbReference>
<reference evidence="3" key="1">
    <citation type="submission" date="2022-11" db="EMBL/GenBank/DDBJ databases">
        <title>Genome Sequence of Cubamyces cubensis.</title>
        <authorList>
            <person name="Buettner E."/>
        </authorList>
    </citation>
    <scope>NUCLEOTIDE SEQUENCE</scope>
    <source>
        <strain evidence="3">MPL-01</strain>
    </source>
</reference>
<sequence length="613" mass="68293">MAENELTLRYFSLAHGAPGARFVPLLHVPSNATIIDIIIMIAADLQQQPSDIVLWKPREFLPKNDPARFRSLLKQHGYDLSKFCDELDRESCVLEIFGAGVRPDTITTLVAEVPGPTEQKTADTAEHSNEHSQLTPRISGFRKVRQSGPSGSPSRNCQPKQYYEHQCGDNPILDGRYGSKPTTVAPPVEDFHYAFAQFKAQCSDEQLPVPEEFVRKVDEVTIAVSKIKVDGELSPEANTRSLLSNLFSATFGQLDNSTKTSADNVYSYSRVRQPLGLAALAIVEEKAELGSSGDGSVQGSFSYMQHWLDQGQRGLLDACFGPSFVITVSGPYIIICGAIFTSRVIVHRLTDYIWLANSRSNDDANVHRIARIFYALGNALVRLQEFYKQLESPASDVDDVARYFPLATTYRDDENIVRFRYTGYLNDVAEACVVYRAVECAEPREIVVKFVEHYGADAHRLLASHGLAPKLLYCGNVWLEGPEAEGCGSRRMVVMEYIEGETGHAMLSASGKRALPESVRRAIRRAVKLLHDNGMVHGDVRLVNVLIAKPTGAGEDSDDMEKRVRIVDFDWAGIQGEVRYPLFLSKAIRWPAGVDDYALIQFEHDDEMVDRLD</sequence>
<feature type="domain" description="Protein kinase" evidence="2">
    <location>
        <begin position="414"/>
        <end position="613"/>
    </location>
</feature>
<gene>
    <name evidence="3" type="ORF">ONZ51_g5275</name>
</gene>
<feature type="compositionally biased region" description="Polar residues" evidence="1">
    <location>
        <begin position="147"/>
        <end position="159"/>
    </location>
</feature>
<dbReference type="Gene3D" id="1.10.510.10">
    <property type="entry name" value="Transferase(Phosphotransferase) domain 1"/>
    <property type="match status" value="1"/>
</dbReference>
<protein>
    <recommendedName>
        <fullName evidence="2">Protein kinase domain-containing protein</fullName>
    </recommendedName>
</protein>
<dbReference type="GO" id="GO:0004672">
    <property type="term" value="F:protein kinase activity"/>
    <property type="evidence" value="ECO:0007669"/>
    <property type="project" value="InterPro"/>
</dbReference>
<dbReference type="PROSITE" id="PS50011">
    <property type="entry name" value="PROTEIN_KINASE_DOM"/>
    <property type="match status" value="1"/>
</dbReference>
<dbReference type="PROSITE" id="PS00109">
    <property type="entry name" value="PROTEIN_KINASE_TYR"/>
    <property type="match status" value="1"/>
</dbReference>
<proteinExistence type="predicted"/>
<dbReference type="PANTHER" id="PTHR37171">
    <property type="entry name" value="SERINE/THREONINE-PROTEIN KINASE YRZF-RELATED"/>
    <property type="match status" value="1"/>
</dbReference>
<feature type="compositionally biased region" description="Basic and acidic residues" evidence="1">
    <location>
        <begin position="120"/>
        <end position="130"/>
    </location>
</feature>
<dbReference type="PANTHER" id="PTHR37171:SF1">
    <property type="entry name" value="SERINE_THREONINE-PROTEIN KINASE YRZF-RELATED"/>
    <property type="match status" value="1"/>
</dbReference>
<dbReference type="EMBL" id="JAPEVG010000111">
    <property type="protein sequence ID" value="KAJ8482566.1"/>
    <property type="molecule type" value="Genomic_DNA"/>
</dbReference>